<proteinExistence type="inferred from homology"/>
<protein>
    <submittedName>
        <fullName evidence="6">Class II aminotransferase 8-amino-7-oxononanoate synthase</fullName>
    </submittedName>
</protein>
<evidence type="ECO:0000256" key="3">
    <source>
        <dbReference type="ARBA" id="ARBA00022679"/>
    </source>
</evidence>
<gene>
    <name evidence="6" type="ORF">FDENT_12687</name>
</gene>
<evidence type="ECO:0000313" key="7">
    <source>
        <dbReference type="Proteomes" id="UP000562682"/>
    </source>
</evidence>
<comment type="similarity">
    <text evidence="2">Belongs to the class-II pyridoxal-phosphate-dependent aminotransferase family. BioF subfamily.</text>
</comment>
<keyword evidence="7" id="KW-1185">Reference proteome</keyword>
<keyword evidence="4" id="KW-0663">Pyridoxal phosphate</keyword>
<dbReference type="Pfam" id="PF00155">
    <property type="entry name" value="Aminotran_1_2"/>
    <property type="match status" value="1"/>
</dbReference>
<keyword evidence="3 6" id="KW-0808">Transferase</keyword>
<dbReference type="Gene3D" id="3.40.640.10">
    <property type="entry name" value="Type I PLP-dependent aspartate aminotransferase-like (Major domain)"/>
    <property type="match status" value="1"/>
</dbReference>
<organism evidence="6 7">
    <name type="scientific">Fusarium denticulatum</name>
    <dbReference type="NCBI Taxonomy" id="48507"/>
    <lineage>
        <taxon>Eukaryota</taxon>
        <taxon>Fungi</taxon>
        <taxon>Dikarya</taxon>
        <taxon>Ascomycota</taxon>
        <taxon>Pezizomycotina</taxon>
        <taxon>Sordariomycetes</taxon>
        <taxon>Hypocreomycetidae</taxon>
        <taxon>Hypocreales</taxon>
        <taxon>Nectriaceae</taxon>
        <taxon>Fusarium</taxon>
        <taxon>Fusarium fujikuroi species complex</taxon>
    </lineage>
</organism>
<evidence type="ECO:0000259" key="5">
    <source>
        <dbReference type="Pfam" id="PF00155"/>
    </source>
</evidence>
<comment type="cofactor">
    <cofactor evidence="1">
        <name>pyridoxal 5'-phosphate</name>
        <dbReference type="ChEBI" id="CHEBI:597326"/>
    </cofactor>
</comment>
<dbReference type="InterPro" id="IPR050087">
    <property type="entry name" value="AON_synthase_class-II"/>
</dbReference>
<evidence type="ECO:0000256" key="4">
    <source>
        <dbReference type="ARBA" id="ARBA00022898"/>
    </source>
</evidence>
<sequence>MMTVSRGTSSFVEEWAKAQKIRGSEMKNDAIFYKNLEEELDASRSQQACAMFHTNNASADFSSCDVVSLGVSGAVKEAFLEELEANPHFQLGASGTRPLNGNSSYLETAEREIAEFHGVESALFLGSGALANEAIFTALARPGDAIVYDELVHASIHNGMKNSLALCQKPFRHNDVNDFVETLMAVKESQPQIKNGQRSILVAVESFYSMDGDASPLKELVQAAKEIFPNGNAQFAVDEAHSSGCFGPHGKGYVSMLGLEKEIAVQNQNYGKTFCGSGATILSNATVRRMLINKAKPVLYSTSPPNLIVASTRAAYKLMKAGKTQQAQDRVQRLVKLFLEEITEDPIWDKANDAGVIRIPLYEQDDWDALPFVSQICPVWTKPKHNLYLAIHLQLAGFQVYPISFPIVPKGTDRVRLVFHGHNTYEDVKRLAASICSWARETMECEAHNRRQGANGQARLCSAARHAQNLAAKESINGST</sequence>
<dbReference type="EMBL" id="JAAOAK010000454">
    <property type="protein sequence ID" value="KAF5665037.1"/>
    <property type="molecule type" value="Genomic_DNA"/>
</dbReference>
<dbReference type="InterPro" id="IPR015422">
    <property type="entry name" value="PyrdxlP-dep_Trfase_small"/>
</dbReference>
<dbReference type="AlphaFoldDB" id="A0A8H5T8G0"/>
<dbReference type="Gene3D" id="3.90.1150.10">
    <property type="entry name" value="Aspartate Aminotransferase, domain 1"/>
    <property type="match status" value="1"/>
</dbReference>
<name>A0A8H5T8G0_9HYPO</name>
<keyword evidence="6" id="KW-0032">Aminotransferase</keyword>
<dbReference type="GO" id="GO:0009102">
    <property type="term" value="P:biotin biosynthetic process"/>
    <property type="evidence" value="ECO:0007669"/>
    <property type="project" value="TreeGrafter"/>
</dbReference>
<comment type="caution">
    <text evidence="6">The sequence shown here is derived from an EMBL/GenBank/DDBJ whole genome shotgun (WGS) entry which is preliminary data.</text>
</comment>
<feature type="domain" description="Aminotransferase class I/classII large" evidence="5">
    <location>
        <begin position="83"/>
        <end position="435"/>
    </location>
</feature>
<dbReference type="GO" id="GO:0008483">
    <property type="term" value="F:transaminase activity"/>
    <property type="evidence" value="ECO:0007669"/>
    <property type="project" value="UniProtKB-KW"/>
</dbReference>
<dbReference type="InterPro" id="IPR015424">
    <property type="entry name" value="PyrdxlP-dep_Trfase"/>
</dbReference>
<dbReference type="PANTHER" id="PTHR13693:SF77">
    <property type="entry name" value="8-AMINO-7-OXONONANOATE SYNTHASE"/>
    <property type="match status" value="1"/>
</dbReference>
<dbReference type="InterPro" id="IPR015421">
    <property type="entry name" value="PyrdxlP-dep_Trfase_major"/>
</dbReference>
<dbReference type="SUPFAM" id="SSF53383">
    <property type="entry name" value="PLP-dependent transferases"/>
    <property type="match status" value="1"/>
</dbReference>
<evidence type="ECO:0000313" key="6">
    <source>
        <dbReference type="EMBL" id="KAF5665037.1"/>
    </source>
</evidence>
<dbReference type="InterPro" id="IPR004839">
    <property type="entry name" value="Aminotransferase_I/II_large"/>
</dbReference>
<evidence type="ECO:0000256" key="2">
    <source>
        <dbReference type="ARBA" id="ARBA00010008"/>
    </source>
</evidence>
<dbReference type="PANTHER" id="PTHR13693">
    <property type="entry name" value="CLASS II AMINOTRANSFERASE/8-AMINO-7-OXONONANOATE SYNTHASE"/>
    <property type="match status" value="1"/>
</dbReference>
<dbReference type="Proteomes" id="UP000562682">
    <property type="component" value="Unassembled WGS sequence"/>
</dbReference>
<reference evidence="6 7" key="1">
    <citation type="submission" date="2020-05" db="EMBL/GenBank/DDBJ databases">
        <title>Identification and distribution of gene clusters putatively required for synthesis of sphingolipid metabolism inhibitors in phylogenetically diverse species of the filamentous fungus Fusarium.</title>
        <authorList>
            <person name="Kim H.-S."/>
            <person name="Busman M."/>
            <person name="Brown D.W."/>
            <person name="Divon H."/>
            <person name="Uhlig S."/>
            <person name="Proctor R.H."/>
        </authorList>
    </citation>
    <scope>NUCLEOTIDE SEQUENCE [LARGE SCALE GENOMIC DNA]</scope>
    <source>
        <strain evidence="6 7">NRRL 25311</strain>
    </source>
</reference>
<dbReference type="GO" id="GO:0030170">
    <property type="term" value="F:pyridoxal phosphate binding"/>
    <property type="evidence" value="ECO:0007669"/>
    <property type="project" value="InterPro"/>
</dbReference>
<accession>A0A8H5T8G0</accession>
<evidence type="ECO:0000256" key="1">
    <source>
        <dbReference type="ARBA" id="ARBA00001933"/>
    </source>
</evidence>